<accession>A0AAD9GK47</accession>
<dbReference type="AlphaFoldDB" id="A0AAD9GK47"/>
<name>A0AAD9GK47_BABDI</name>
<reference evidence="2" key="2">
    <citation type="submission" date="2021-05" db="EMBL/GenBank/DDBJ databases">
        <authorList>
            <person name="Pain A."/>
        </authorList>
    </citation>
    <scope>NUCLEOTIDE SEQUENCE</scope>
    <source>
        <strain evidence="2">1802A</strain>
    </source>
</reference>
<organism evidence="2 3">
    <name type="scientific">Babesia divergens</name>
    <dbReference type="NCBI Taxonomy" id="32595"/>
    <lineage>
        <taxon>Eukaryota</taxon>
        <taxon>Sar</taxon>
        <taxon>Alveolata</taxon>
        <taxon>Apicomplexa</taxon>
        <taxon>Aconoidasida</taxon>
        <taxon>Piroplasmida</taxon>
        <taxon>Babesiidae</taxon>
        <taxon>Babesia</taxon>
    </lineage>
</organism>
<protein>
    <submittedName>
        <fullName evidence="2">Uncharacterized protein</fullName>
    </submittedName>
</protein>
<feature type="region of interest" description="Disordered" evidence="1">
    <location>
        <begin position="77"/>
        <end position="110"/>
    </location>
</feature>
<proteinExistence type="predicted"/>
<dbReference type="EMBL" id="JAHBMH010000007">
    <property type="protein sequence ID" value="KAK1939723.1"/>
    <property type="molecule type" value="Genomic_DNA"/>
</dbReference>
<sequence length="110" mass="12195">MKGALDKVAALDATIAAVDRAMNTTEIEGMVSVNSAYMMCSAEIGPLMQYLGAGYYVKRPPMKVKQILEQQRKVAKEEAEATTRVTKDVPSKKMEDDTIEIVERYDSSDE</sequence>
<evidence type="ECO:0000313" key="2">
    <source>
        <dbReference type="EMBL" id="KAK1939723.1"/>
    </source>
</evidence>
<evidence type="ECO:0000313" key="3">
    <source>
        <dbReference type="Proteomes" id="UP001195914"/>
    </source>
</evidence>
<gene>
    <name evidence="2" type="ORF">X943_002597</name>
</gene>
<reference evidence="2" key="1">
    <citation type="journal article" date="2014" name="Nucleic Acids Res.">
        <title>The evolutionary dynamics of variant antigen genes in Babesia reveal a history of genomic innovation underlying host-parasite interaction.</title>
        <authorList>
            <person name="Jackson A.P."/>
            <person name="Otto T.D."/>
            <person name="Darby A."/>
            <person name="Ramaprasad A."/>
            <person name="Xia D."/>
            <person name="Echaide I.E."/>
            <person name="Farber M."/>
            <person name="Gahlot S."/>
            <person name="Gamble J."/>
            <person name="Gupta D."/>
            <person name="Gupta Y."/>
            <person name="Jackson L."/>
            <person name="Malandrin L."/>
            <person name="Malas T.B."/>
            <person name="Moussa E."/>
            <person name="Nair M."/>
            <person name="Reid A.J."/>
            <person name="Sanders M."/>
            <person name="Sharma J."/>
            <person name="Tracey A."/>
            <person name="Quail M.A."/>
            <person name="Weir W."/>
            <person name="Wastling J.M."/>
            <person name="Hall N."/>
            <person name="Willadsen P."/>
            <person name="Lingelbach K."/>
            <person name="Shiels B."/>
            <person name="Tait A."/>
            <person name="Berriman M."/>
            <person name="Allred D.R."/>
            <person name="Pain A."/>
        </authorList>
    </citation>
    <scope>NUCLEOTIDE SEQUENCE</scope>
    <source>
        <strain evidence="2">1802A</strain>
    </source>
</reference>
<comment type="caution">
    <text evidence="2">The sequence shown here is derived from an EMBL/GenBank/DDBJ whole genome shotgun (WGS) entry which is preliminary data.</text>
</comment>
<evidence type="ECO:0000256" key="1">
    <source>
        <dbReference type="SAM" id="MobiDB-lite"/>
    </source>
</evidence>
<keyword evidence="3" id="KW-1185">Reference proteome</keyword>
<dbReference type="Proteomes" id="UP001195914">
    <property type="component" value="Unassembled WGS sequence"/>
</dbReference>